<evidence type="ECO:0000313" key="2">
    <source>
        <dbReference type="Proteomes" id="UP001231649"/>
    </source>
</evidence>
<dbReference type="Proteomes" id="UP001231649">
    <property type="component" value="Chromosome 3"/>
</dbReference>
<proteinExistence type="predicted"/>
<reference evidence="1" key="1">
    <citation type="submission" date="2023-03" db="EMBL/GenBank/DDBJ databases">
        <title>Chromosome-level genomes of two armyworms, Mythimna separata and Mythimna loreyi, provide insights into the biosynthesis and reception of sex pheromones.</title>
        <authorList>
            <person name="Zhao H."/>
        </authorList>
    </citation>
    <scope>NUCLEOTIDE SEQUENCE</scope>
    <source>
        <strain evidence="1">BeijingLab</strain>
    </source>
</reference>
<name>A0ACC2QKV2_9NEOP</name>
<organism evidence="1 2">
    <name type="scientific">Mythimna loreyi</name>
    <dbReference type="NCBI Taxonomy" id="667449"/>
    <lineage>
        <taxon>Eukaryota</taxon>
        <taxon>Metazoa</taxon>
        <taxon>Ecdysozoa</taxon>
        <taxon>Arthropoda</taxon>
        <taxon>Hexapoda</taxon>
        <taxon>Insecta</taxon>
        <taxon>Pterygota</taxon>
        <taxon>Neoptera</taxon>
        <taxon>Endopterygota</taxon>
        <taxon>Lepidoptera</taxon>
        <taxon>Glossata</taxon>
        <taxon>Ditrysia</taxon>
        <taxon>Noctuoidea</taxon>
        <taxon>Noctuidae</taxon>
        <taxon>Noctuinae</taxon>
        <taxon>Hadenini</taxon>
        <taxon>Mythimna</taxon>
    </lineage>
</organism>
<dbReference type="EMBL" id="CM056779">
    <property type="protein sequence ID" value="KAJ8719779.1"/>
    <property type="molecule type" value="Genomic_DNA"/>
</dbReference>
<accession>A0ACC2QKV2</accession>
<sequence length="186" mass="20935">MWKTIILSALLTVQAKDIENIYGDWMMVALYPASTNEAVCIRFSFNQSPVSVQCVYDDGRKAHSVQVSMMTETGELLERYSMPMTLVDTPKEVMPALNIGCKCGKEEVNDHAVARLVDDNYFIMYHYVPTPVGATRTDKTEQNAAYLFAKIIVSEPKLFDVMTSIEDLRDREGAVMCAIENYNGPK</sequence>
<evidence type="ECO:0000313" key="1">
    <source>
        <dbReference type="EMBL" id="KAJ8719779.1"/>
    </source>
</evidence>
<comment type="caution">
    <text evidence="1">The sequence shown here is derived from an EMBL/GenBank/DDBJ whole genome shotgun (WGS) entry which is preliminary data.</text>
</comment>
<gene>
    <name evidence="1" type="ORF">PYW08_011954</name>
</gene>
<protein>
    <submittedName>
        <fullName evidence="1">Uncharacterized protein</fullName>
    </submittedName>
</protein>
<keyword evidence="2" id="KW-1185">Reference proteome</keyword>